<evidence type="ECO:0000256" key="1">
    <source>
        <dbReference type="ARBA" id="ARBA00001971"/>
    </source>
</evidence>
<proteinExistence type="inferred from homology"/>
<sequence length="510" mass="57298">MHPAALVAAGGFVWAVKNIAENKKKNPRGLPLPPGPHGLPLLGNLFQLPQSEQWKAYQAMAKEYGDMVYLEAMGQPIIILGTLERTEDLMEKHATMYSDRPTLPVGQFIDLSHSFAMMNYGAEWRHDRRVFHQYLNHNAVVQYHPIMEQEAITLLRRLSENPGDFRNHVRFTLGSIIMRVAYGFDDAEANKRLVSDAEQLVSTFTDAIVPGRYLFNSFPVLGNIPDWFPGAGFKQKFRELNDMNEHMLSSPFESAKKNLSEGVRSAYPNMATDLIDKLQEESTPSWIGKESVARNVCGLAYLTGADTTVSSAWALVFALATHPEVQEKAREEIDLVIGNDRLPQLSDRESLPYISAIVKEVSRWHSVVPLGLSRASAEDSEYNGYFIPKGTYIMMNTWAFMHDPEVFEEPMDFIPERYLKDGKINPNVRDPEAGAFGYGRRICPGRHLSNDAIFLLAASLLAVYHITPPKDDSGVPIPMSFTPSSDVVSTPLPYQCEFTPRSSKHMALFQ</sequence>
<dbReference type="Proteomes" id="UP000541558">
    <property type="component" value="Unassembled WGS sequence"/>
</dbReference>
<dbReference type="GO" id="GO:0005506">
    <property type="term" value="F:iron ion binding"/>
    <property type="evidence" value="ECO:0007669"/>
    <property type="project" value="InterPro"/>
</dbReference>
<dbReference type="OrthoDB" id="2789670at2759"/>
<evidence type="ECO:0000256" key="8">
    <source>
        <dbReference type="ARBA" id="ARBA00023033"/>
    </source>
</evidence>
<comment type="cofactor">
    <cofactor evidence="1 9">
        <name>heme</name>
        <dbReference type="ChEBI" id="CHEBI:30413"/>
    </cofactor>
</comment>
<dbReference type="AlphaFoldDB" id="A0A8H5C7Z1"/>
<evidence type="ECO:0000313" key="12">
    <source>
        <dbReference type="Proteomes" id="UP000541558"/>
    </source>
</evidence>
<dbReference type="InterPro" id="IPR001128">
    <property type="entry name" value="Cyt_P450"/>
</dbReference>
<dbReference type="PANTHER" id="PTHR46300">
    <property type="entry name" value="P450, PUTATIVE (EUROFUNG)-RELATED-RELATED"/>
    <property type="match status" value="1"/>
</dbReference>
<comment type="pathway">
    <text evidence="2">Secondary metabolite biosynthesis.</text>
</comment>
<dbReference type="PANTHER" id="PTHR46300:SF7">
    <property type="entry name" value="P450, PUTATIVE (EUROFUNG)-RELATED"/>
    <property type="match status" value="1"/>
</dbReference>
<evidence type="ECO:0000256" key="4">
    <source>
        <dbReference type="ARBA" id="ARBA00022617"/>
    </source>
</evidence>
<evidence type="ECO:0000256" key="6">
    <source>
        <dbReference type="ARBA" id="ARBA00023002"/>
    </source>
</evidence>
<keyword evidence="6 10" id="KW-0560">Oxidoreductase</keyword>
<dbReference type="GO" id="GO:0004497">
    <property type="term" value="F:monooxygenase activity"/>
    <property type="evidence" value="ECO:0007669"/>
    <property type="project" value="UniProtKB-KW"/>
</dbReference>
<comment type="similarity">
    <text evidence="3 10">Belongs to the cytochrome P450 family.</text>
</comment>
<keyword evidence="7 9" id="KW-0408">Iron</keyword>
<dbReference type="InterPro" id="IPR002401">
    <property type="entry name" value="Cyt_P450_E_grp-I"/>
</dbReference>
<evidence type="ECO:0000256" key="7">
    <source>
        <dbReference type="ARBA" id="ARBA00023004"/>
    </source>
</evidence>
<evidence type="ECO:0000256" key="3">
    <source>
        <dbReference type="ARBA" id="ARBA00010617"/>
    </source>
</evidence>
<dbReference type="InterPro" id="IPR036396">
    <property type="entry name" value="Cyt_P450_sf"/>
</dbReference>
<evidence type="ECO:0000256" key="5">
    <source>
        <dbReference type="ARBA" id="ARBA00022723"/>
    </source>
</evidence>
<keyword evidence="4 9" id="KW-0349">Heme</keyword>
<evidence type="ECO:0000256" key="10">
    <source>
        <dbReference type="RuleBase" id="RU000461"/>
    </source>
</evidence>
<feature type="binding site" description="axial binding residue" evidence="9">
    <location>
        <position position="443"/>
    </location>
    <ligand>
        <name>heme</name>
        <dbReference type="ChEBI" id="CHEBI:30413"/>
    </ligand>
    <ligandPart>
        <name>Fe</name>
        <dbReference type="ChEBI" id="CHEBI:18248"/>
    </ligandPart>
</feature>
<evidence type="ECO:0000256" key="2">
    <source>
        <dbReference type="ARBA" id="ARBA00005179"/>
    </source>
</evidence>
<organism evidence="11 12">
    <name type="scientific">Ephemerocybe angulata</name>
    <dbReference type="NCBI Taxonomy" id="980116"/>
    <lineage>
        <taxon>Eukaryota</taxon>
        <taxon>Fungi</taxon>
        <taxon>Dikarya</taxon>
        <taxon>Basidiomycota</taxon>
        <taxon>Agaricomycotina</taxon>
        <taxon>Agaricomycetes</taxon>
        <taxon>Agaricomycetidae</taxon>
        <taxon>Agaricales</taxon>
        <taxon>Agaricineae</taxon>
        <taxon>Psathyrellaceae</taxon>
        <taxon>Ephemerocybe</taxon>
    </lineage>
</organism>
<dbReference type="SUPFAM" id="SSF48264">
    <property type="entry name" value="Cytochrome P450"/>
    <property type="match status" value="1"/>
</dbReference>
<evidence type="ECO:0008006" key="13">
    <source>
        <dbReference type="Google" id="ProtNLM"/>
    </source>
</evidence>
<accession>A0A8H5C7Z1</accession>
<keyword evidence="12" id="KW-1185">Reference proteome</keyword>
<dbReference type="InterPro" id="IPR017972">
    <property type="entry name" value="Cyt_P450_CS"/>
</dbReference>
<dbReference type="GO" id="GO:0020037">
    <property type="term" value="F:heme binding"/>
    <property type="evidence" value="ECO:0007669"/>
    <property type="project" value="InterPro"/>
</dbReference>
<dbReference type="Pfam" id="PF00067">
    <property type="entry name" value="p450"/>
    <property type="match status" value="1"/>
</dbReference>
<keyword evidence="8 10" id="KW-0503">Monooxygenase</keyword>
<dbReference type="GO" id="GO:0016705">
    <property type="term" value="F:oxidoreductase activity, acting on paired donors, with incorporation or reduction of molecular oxygen"/>
    <property type="evidence" value="ECO:0007669"/>
    <property type="project" value="InterPro"/>
</dbReference>
<comment type="caution">
    <text evidence="11">The sequence shown here is derived from an EMBL/GenBank/DDBJ whole genome shotgun (WGS) entry which is preliminary data.</text>
</comment>
<dbReference type="PRINTS" id="PR00463">
    <property type="entry name" value="EP450I"/>
</dbReference>
<dbReference type="PROSITE" id="PS00086">
    <property type="entry name" value="CYTOCHROME_P450"/>
    <property type="match status" value="1"/>
</dbReference>
<reference evidence="11 12" key="1">
    <citation type="journal article" date="2020" name="ISME J.">
        <title>Uncovering the hidden diversity of litter-decomposition mechanisms in mushroom-forming fungi.</title>
        <authorList>
            <person name="Floudas D."/>
            <person name="Bentzer J."/>
            <person name="Ahren D."/>
            <person name="Johansson T."/>
            <person name="Persson P."/>
            <person name="Tunlid A."/>
        </authorList>
    </citation>
    <scope>NUCLEOTIDE SEQUENCE [LARGE SCALE GENOMIC DNA]</scope>
    <source>
        <strain evidence="11 12">CBS 175.51</strain>
    </source>
</reference>
<evidence type="ECO:0000256" key="9">
    <source>
        <dbReference type="PIRSR" id="PIRSR602401-1"/>
    </source>
</evidence>
<dbReference type="InterPro" id="IPR050364">
    <property type="entry name" value="Cytochrome_P450_fung"/>
</dbReference>
<name>A0A8H5C7Z1_9AGAR</name>
<protein>
    <recommendedName>
        <fullName evidence="13">Cytochrome P450</fullName>
    </recommendedName>
</protein>
<dbReference type="EMBL" id="JAACJK010000058">
    <property type="protein sequence ID" value="KAF5336384.1"/>
    <property type="molecule type" value="Genomic_DNA"/>
</dbReference>
<dbReference type="Gene3D" id="1.10.630.10">
    <property type="entry name" value="Cytochrome P450"/>
    <property type="match status" value="1"/>
</dbReference>
<gene>
    <name evidence="11" type="ORF">D9611_006556</name>
</gene>
<keyword evidence="5 9" id="KW-0479">Metal-binding</keyword>
<evidence type="ECO:0000313" key="11">
    <source>
        <dbReference type="EMBL" id="KAF5336384.1"/>
    </source>
</evidence>
<dbReference type="CDD" id="cd11065">
    <property type="entry name" value="CYP64-like"/>
    <property type="match status" value="1"/>
</dbReference>